<reference evidence="2 3" key="1">
    <citation type="submission" date="2007-04" db="EMBL/GenBank/DDBJ databases">
        <authorList>
            <person name="Fulton L."/>
            <person name="Clifton S."/>
            <person name="Fulton B."/>
            <person name="Xu J."/>
            <person name="Minx P."/>
            <person name="Pepin K.H."/>
            <person name="Johnson M."/>
            <person name="Thiruvilangam P."/>
            <person name="Bhonagiri V."/>
            <person name="Nash W.E."/>
            <person name="Mardis E.R."/>
            <person name="Wilson R.K."/>
        </authorList>
    </citation>
    <scope>NUCLEOTIDE SEQUENCE [LARGE SCALE GENOMIC DNA]</scope>
    <source>
        <strain evidence="2 3">ATCC 29149</strain>
    </source>
</reference>
<evidence type="ECO:0000313" key="3">
    <source>
        <dbReference type="Proteomes" id="UP000004410"/>
    </source>
</evidence>
<dbReference type="Proteomes" id="UP000004410">
    <property type="component" value="Unassembled WGS sequence"/>
</dbReference>
<reference evidence="2 3" key="2">
    <citation type="submission" date="2007-06" db="EMBL/GenBank/DDBJ databases">
        <title>Draft genome sequence of Ruminococcus gnavus (ATCC 29149).</title>
        <authorList>
            <person name="Sudarsanam P."/>
            <person name="Ley R."/>
            <person name="Guruge J."/>
            <person name="Turnbaugh P.J."/>
            <person name="Mahowald M."/>
            <person name="Liep D."/>
            <person name="Gordon J."/>
        </authorList>
    </citation>
    <scope>NUCLEOTIDE SEQUENCE [LARGE SCALE GENOMIC DNA]</scope>
    <source>
        <strain evidence="2 3">ATCC 29149</strain>
    </source>
</reference>
<evidence type="ECO:0000256" key="1">
    <source>
        <dbReference type="SAM" id="Phobius"/>
    </source>
</evidence>
<keyword evidence="1" id="KW-1133">Transmembrane helix</keyword>
<evidence type="ECO:0000313" key="2">
    <source>
        <dbReference type="EMBL" id="EDN77572.1"/>
    </source>
</evidence>
<accession>A7B3P7</accession>
<dbReference type="EMBL" id="AAYG02000016">
    <property type="protein sequence ID" value="EDN77572.1"/>
    <property type="molecule type" value="Genomic_DNA"/>
</dbReference>
<keyword evidence="1" id="KW-0812">Transmembrane</keyword>
<sequence length="39" mass="4559">MLRLNFIPGAILKLFLKRNPIPFLIHLLFLSCTFPAIYI</sequence>
<keyword evidence="1" id="KW-0472">Membrane</keyword>
<dbReference type="AlphaFoldDB" id="A7B3P7"/>
<protein>
    <submittedName>
        <fullName evidence="2">Uncharacterized protein</fullName>
    </submittedName>
</protein>
<organism evidence="2 3">
    <name type="scientific">Mediterraneibacter gnavus (strain ATCC 29149 / DSM 114966 / JCM 6515 / VPI C7-9)</name>
    <name type="common">Ruminococcus gnavus</name>
    <dbReference type="NCBI Taxonomy" id="411470"/>
    <lineage>
        <taxon>Bacteria</taxon>
        <taxon>Bacillati</taxon>
        <taxon>Bacillota</taxon>
        <taxon>Clostridia</taxon>
        <taxon>Lachnospirales</taxon>
        <taxon>Lachnospiraceae</taxon>
        <taxon>Mediterraneibacter</taxon>
    </lineage>
</organism>
<dbReference type="PaxDb" id="411470-RUMGNA_02176"/>
<comment type="caution">
    <text evidence="2">The sequence shown here is derived from an EMBL/GenBank/DDBJ whole genome shotgun (WGS) entry which is preliminary data.</text>
</comment>
<proteinExistence type="predicted"/>
<dbReference type="PROSITE" id="PS51257">
    <property type="entry name" value="PROKAR_LIPOPROTEIN"/>
    <property type="match status" value="1"/>
</dbReference>
<name>A7B3P7_MEDG7</name>
<feature type="transmembrane region" description="Helical" evidence="1">
    <location>
        <begin position="21"/>
        <end position="38"/>
    </location>
</feature>
<gene>
    <name evidence="2" type="ORF">RUMGNA_02176</name>
</gene>